<reference evidence="5 6" key="1">
    <citation type="submission" date="2019-02" db="EMBL/GenBank/DDBJ databases">
        <title>Deep-cultivation of Planctomycetes and their phenomic and genomic characterization uncovers novel biology.</title>
        <authorList>
            <person name="Wiegand S."/>
            <person name="Jogler M."/>
            <person name="Boedeker C."/>
            <person name="Pinto D."/>
            <person name="Vollmers J."/>
            <person name="Rivas-Marin E."/>
            <person name="Kohn T."/>
            <person name="Peeters S.H."/>
            <person name="Heuer A."/>
            <person name="Rast P."/>
            <person name="Oberbeckmann S."/>
            <person name="Bunk B."/>
            <person name="Jeske O."/>
            <person name="Meyerdierks A."/>
            <person name="Storesund J.E."/>
            <person name="Kallscheuer N."/>
            <person name="Luecker S."/>
            <person name="Lage O.M."/>
            <person name="Pohl T."/>
            <person name="Merkel B.J."/>
            <person name="Hornburger P."/>
            <person name="Mueller R.-W."/>
            <person name="Bruemmer F."/>
            <person name="Labrenz M."/>
            <person name="Spormann A.M."/>
            <person name="Op den Camp H."/>
            <person name="Overmann J."/>
            <person name="Amann R."/>
            <person name="Jetten M.S.M."/>
            <person name="Mascher T."/>
            <person name="Medema M.H."/>
            <person name="Devos D.P."/>
            <person name="Kaster A.-K."/>
            <person name="Ovreas L."/>
            <person name="Rohde M."/>
            <person name="Galperin M.Y."/>
            <person name="Jogler C."/>
        </authorList>
    </citation>
    <scope>NUCLEOTIDE SEQUENCE [LARGE SCALE GENOMIC DNA]</scope>
    <source>
        <strain evidence="5 6">ElP</strain>
    </source>
</reference>
<dbReference type="Pfam" id="PF13649">
    <property type="entry name" value="Methyltransf_25"/>
    <property type="match status" value="1"/>
</dbReference>
<sequence>MSRTLSKPGQDEPVPLLQDHNLLERAVLAHPFFNTIPKGEVRFLAVPAMLGRYMERLSALFESLGHAFSEAELLQLREKLGARLERAFLQRANSYVTLAYEPVDPPRRGLKCSFRSTSVASEQHYESWVKHRKPPLFGSHPDARVMAVAGGIRPPARILDIGAGTGRNSLPLARLGHVVDAVEPTSSFVGQIRASAGAEGLSVEVHQGDVLDPALPLGAASYRLAIASEVVTSHFRSVAELRALFSRMAELIAPGGLLLFDVFLARGDYEPEPLVRQMSQVVWTNLFTRAELGEALRGLPFKTISETPEYEYERANLPPEAWPPTGWYPSWAQGRDLFRVANGGLPIELMWILCHRH</sequence>
<dbReference type="Gene3D" id="3.40.50.150">
    <property type="entry name" value="Vaccinia Virus protein VP39"/>
    <property type="match status" value="1"/>
</dbReference>
<dbReference type="EMBL" id="CP036426">
    <property type="protein sequence ID" value="QDV33055.1"/>
    <property type="molecule type" value="Genomic_DNA"/>
</dbReference>
<evidence type="ECO:0000313" key="6">
    <source>
        <dbReference type="Proteomes" id="UP000317835"/>
    </source>
</evidence>
<protein>
    <submittedName>
        <fullName evidence="5">Tellurite resistance protein TehB</fullName>
    </submittedName>
</protein>
<name>A0A518GWT9_9BACT</name>
<dbReference type="InterPro" id="IPR041698">
    <property type="entry name" value="Methyltransf_25"/>
</dbReference>
<dbReference type="CDD" id="cd02440">
    <property type="entry name" value="AdoMet_MTases"/>
    <property type="match status" value="1"/>
</dbReference>
<keyword evidence="1" id="KW-0489">Methyltransferase</keyword>
<accession>A0A518GWT9</accession>
<keyword evidence="3" id="KW-0949">S-adenosyl-L-methionine</keyword>
<gene>
    <name evidence="5" type="ORF">ElP_08970</name>
</gene>
<organism evidence="5 6">
    <name type="scientific">Tautonia plasticadhaerens</name>
    <dbReference type="NCBI Taxonomy" id="2527974"/>
    <lineage>
        <taxon>Bacteria</taxon>
        <taxon>Pseudomonadati</taxon>
        <taxon>Planctomycetota</taxon>
        <taxon>Planctomycetia</taxon>
        <taxon>Isosphaerales</taxon>
        <taxon>Isosphaeraceae</taxon>
        <taxon>Tautonia</taxon>
    </lineage>
</organism>
<dbReference type="InterPro" id="IPR029063">
    <property type="entry name" value="SAM-dependent_MTases_sf"/>
</dbReference>
<evidence type="ECO:0000256" key="2">
    <source>
        <dbReference type="ARBA" id="ARBA00022679"/>
    </source>
</evidence>
<dbReference type="PANTHER" id="PTHR43464:SF19">
    <property type="entry name" value="UBIQUINONE BIOSYNTHESIS O-METHYLTRANSFERASE, MITOCHONDRIAL"/>
    <property type="match status" value="1"/>
</dbReference>
<keyword evidence="6" id="KW-1185">Reference proteome</keyword>
<dbReference type="KEGG" id="tpla:ElP_08970"/>
<keyword evidence="2" id="KW-0808">Transferase</keyword>
<dbReference type="SUPFAM" id="SSF53335">
    <property type="entry name" value="S-adenosyl-L-methionine-dependent methyltransferases"/>
    <property type="match status" value="1"/>
</dbReference>
<dbReference type="GO" id="GO:0032259">
    <property type="term" value="P:methylation"/>
    <property type="evidence" value="ECO:0007669"/>
    <property type="project" value="UniProtKB-KW"/>
</dbReference>
<evidence type="ECO:0000259" key="4">
    <source>
        <dbReference type="Pfam" id="PF13649"/>
    </source>
</evidence>
<evidence type="ECO:0000256" key="1">
    <source>
        <dbReference type="ARBA" id="ARBA00022603"/>
    </source>
</evidence>
<dbReference type="PANTHER" id="PTHR43464">
    <property type="entry name" value="METHYLTRANSFERASE"/>
    <property type="match status" value="1"/>
</dbReference>
<dbReference type="GO" id="GO:0008168">
    <property type="term" value="F:methyltransferase activity"/>
    <property type="evidence" value="ECO:0007669"/>
    <property type="project" value="UniProtKB-KW"/>
</dbReference>
<dbReference type="AlphaFoldDB" id="A0A518GWT9"/>
<proteinExistence type="predicted"/>
<evidence type="ECO:0000256" key="3">
    <source>
        <dbReference type="ARBA" id="ARBA00022691"/>
    </source>
</evidence>
<dbReference type="Proteomes" id="UP000317835">
    <property type="component" value="Chromosome"/>
</dbReference>
<dbReference type="RefSeq" id="WP_145267476.1">
    <property type="nucleotide sequence ID" value="NZ_CP036426.1"/>
</dbReference>
<dbReference type="OrthoDB" id="278023at2"/>
<evidence type="ECO:0000313" key="5">
    <source>
        <dbReference type="EMBL" id="QDV33055.1"/>
    </source>
</evidence>
<feature type="domain" description="Methyltransferase" evidence="4">
    <location>
        <begin position="158"/>
        <end position="256"/>
    </location>
</feature>